<dbReference type="Proteomes" id="UP000010475">
    <property type="component" value="Chromosome"/>
</dbReference>
<proteinExistence type="predicted"/>
<dbReference type="EMBL" id="CP003642">
    <property type="protein sequence ID" value="AFZ27596.1"/>
    <property type="molecule type" value="Genomic_DNA"/>
</dbReference>
<evidence type="ECO:0000256" key="1">
    <source>
        <dbReference type="SAM" id="Coils"/>
    </source>
</evidence>
<keyword evidence="4" id="KW-1185">Reference proteome</keyword>
<feature type="coiled-coil region" evidence="1">
    <location>
        <begin position="220"/>
        <end position="284"/>
    </location>
</feature>
<dbReference type="KEGG" id="csg:Cylst_5590"/>
<sequence>MNSNGQIKILFLAADPSDVARLRLGQELRDIRERLQLAKERDRFVIESRESVRPGDISQAIFDVEPQIVHFSGHGTSAGELCFEDLLGNYQPVQPEALGALFELVADQINGVVLNACYSEAQAKAIAEHIPFVIGMNQAIKDQAAIAFAVGFYKALGAGKTIDKAFQFGCVEIRLQGIPAHLTPVLYIKPEVQQIAANAPGEPIISPPNSPTTNLSTGQRRRISQELEGLQQQYEMLTDKLNYLQRELVTQAGAAIKFQLQKEIEEVEAERKKVTQKIEQLENSL</sequence>
<dbReference type="Pfam" id="PF12770">
    <property type="entry name" value="CHAT"/>
    <property type="match status" value="1"/>
</dbReference>
<dbReference type="PATRIC" id="fig|56107.3.peg.6154"/>
<name>K9X6B1_9NOST</name>
<protein>
    <recommendedName>
        <fullName evidence="2">CHAT domain-containing protein</fullName>
    </recommendedName>
</protein>
<reference evidence="3 4" key="1">
    <citation type="submission" date="2012-06" db="EMBL/GenBank/DDBJ databases">
        <title>Finished chromosome of genome of Cylindrospermum stagnale PCC 7417.</title>
        <authorList>
            <consortium name="US DOE Joint Genome Institute"/>
            <person name="Gugger M."/>
            <person name="Coursin T."/>
            <person name="Rippka R."/>
            <person name="Tandeau De Marsac N."/>
            <person name="Huntemann M."/>
            <person name="Wei C.-L."/>
            <person name="Han J."/>
            <person name="Detter J.C."/>
            <person name="Han C."/>
            <person name="Tapia R."/>
            <person name="Chen A."/>
            <person name="Kyrpides N."/>
            <person name="Mavromatis K."/>
            <person name="Markowitz V."/>
            <person name="Szeto E."/>
            <person name="Ivanova N."/>
            <person name="Pagani I."/>
            <person name="Pati A."/>
            <person name="Goodwin L."/>
            <person name="Nordberg H.P."/>
            <person name="Cantor M.N."/>
            <person name="Hua S.X."/>
            <person name="Woyke T."/>
            <person name="Kerfeld C.A."/>
        </authorList>
    </citation>
    <scope>NUCLEOTIDE SEQUENCE [LARGE SCALE GENOMIC DNA]</scope>
    <source>
        <strain evidence="3 4">PCC 7417</strain>
    </source>
</reference>
<dbReference type="eggNOG" id="COG1672">
    <property type="taxonomic scope" value="Bacteria"/>
</dbReference>
<dbReference type="AlphaFoldDB" id="K9X6B1"/>
<keyword evidence="1" id="KW-0175">Coiled coil</keyword>
<gene>
    <name evidence="3" type="ORF">Cylst_5590</name>
</gene>
<organism evidence="3 4">
    <name type="scientific">Cylindrospermum stagnale PCC 7417</name>
    <dbReference type="NCBI Taxonomy" id="56107"/>
    <lineage>
        <taxon>Bacteria</taxon>
        <taxon>Bacillati</taxon>
        <taxon>Cyanobacteriota</taxon>
        <taxon>Cyanophyceae</taxon>
        <taxon>Nostocales</taxon>
        <taxon>Nostocaceae</taxon>
        <taxon>Cylindrospermum</taxon>
    </lineage>
</organism>
<dbReference type="RefSeq" id="WP_015210831.1">
    <property type="nucleotide sequence ID" value="NC_019757.1"/>
</dbReference>
<dbReference type="OrthoDB" id="149072at2"/>
<evidence type="ECO:0000313" key="3">
    <source>
        <dbReference type="EMBL" id="AFZ27596.1"/>
    </source>
</evidence>
<dbReference type="STRING" id="56107.Cylst_5590"/>
<evidence type="ECO:0000313" key="4">
    <source>
        <dbReference type="Proteomes" id="UP000010475"/>
    </source>
</evidence>
<dbReference type="InterPro" id="IPR024983">
    <property type="entry name" value="CHAT_dom"/>
</dbReference>
<dbReference type="HOGENOM" id="CLU_962566_0_0_3"/>
<accession>K9X6B1</accession>
<feature type="domain" description="CHAT" evidence="2">
    <location>
        <begin position="27"/>
        <end position="166"/>
    </location>
</feature>
<evidence type="ECO:0000259" key="2">
    <source>
        <dbReference type="Pfam" id="PF12770"/>
    </source>
</evidence>